<dbReference type="PROSITE" id="PS51272">
    <property type="entry name" value="SLH"/>
    <property type="match status" value="2"/>
</dbReference>
<dbReference type="RefSeq" id="WP_179237114.1">
    <property type="nucleotide sequence ID" value="NZ_JACBNQ010000002.1"/>
</dbReference>
<feature type="signal peptide" evidence="1">
    <location>
        <begin position="1"/>
        <end position="25"/>
    </location>
</feature>
<evidence type="ECO:0000313" key="3">
    <source>
        <dbReference type="EMBL" id="NYB73438.1"/>
    </source>
</evidence>
<organism evidence="3 4">
    <name type="scientific">Sedimentibacter hydroxybenzoicus DSM 7310</name>
    <dbReference type="NCBI Taxonomy" id="1123245"/>
    <lineage>
        <taxon>Bacteria</taxon>
        <taxon>Bacillati</taxon>
        <taxon>Bacillota</taxon>
        <taxon>Tissierellia</taxon>
        <taxon>Sedimentibacter</taxon>
    </lineage>
</organism>
<evidence type="ECO:0000313" key="4">
    <source>
        <dbReference type="Proteomes" id="UP000611629"/>
    </source>
</evidence>
<evidence type="ECO:0000259" key="2">
    <source>
        <dbReference type="PROSITE" id="PS51272"/>
    </source>
</evidence>
<protein>
    <submittedName>
        <fullName evidence="3">S-layer homology domain-containing protein</fullName>
    </submittedName>
</protein>
<gene>
    <name evidence="3" type="ORF">HZF24_04725</name>
</gene>
<dbReference type="Pfam" id="PF00395">
    <property type="entry name" value="SLH"/>
    <property type="match status" value="2"/>
</dbReference>
<feature type="domain" description="SLH" evidence="2">
    <location>
        <begin position="380"/>
        <end position="443"/>
    </location>
</feature>
<feature type="chain" id="PRO_5036833521" evidence="1">
    <location>
        <begin position="26"/>
        <end position="505"/>
    </location>
</feature>
<keyword evidence="4" id="KW-1185">Reference proteome</keyword>
<proteinExistence type="predicted"/>
<dbReference type="Proteomes" id="UP000611629">
    <property type="component" value="Unassembled WGS sequence"/>
</dbReference>
<name>A0A974BHY1_SEDHY</name>
<dbReference type="EMBL" id="JACBNQ010000002">
    <property type="protein sequence ID" value="NYB73438.1"/>
    <property type="molecule type" value="Genomic_DNA"/>
</dbReference>
<accession>A0A974BHY1</accession>
<reference evidence="3" key="1">
    <citation type="submission" date="2020-07" db="EMBL/GenBank/DDBJ databases">
        <title>Genomic analysis of a strain of Sedimentibacter Hydroxybenzoicus DSM7310.</title>
        <authorList>
            <person name="Ma S."/>
        </authorList>
    </citation>
    <scope>NUCLEOTIDE SEQUENCE</scope>
    <source>
        <strain evidence="3">DSM 7310</strain>
    </source>
</reference>
<evidence type="ECO:0000256" key="1">
    <source>
        <dbReference type="SAM" id="SignalP"/>
    </source>
</evidence>
<keyword evidence="1" id="KW-0732">Signal</keyword>
<feature type="domain" description="SLH" evidence="2">
    <location>
        <begin position="447"/>
        <end position="505"/>
    </location>
</feature>
<comment type="caution">
    <text evidence="3">The sequence shown here is derived from an EMBL/GenBank/DDBJ whole genome shotgun (WGS) entry which is preliminary data.</text>
</comment>
<dbReference type="InterPro" id="IPR001119">
    <property type="entry name" value="SLH_dom"/>
</dbReference>
<sequence length="505" mass="56131">MKKKAISLLIALILVTGFVPAVAFAAYTPPSSYNAPVNVGVLFNGDDLEYDEDGRWSFDIGFGGTDELRELVKACEDGRMEEAGYNSFDTSAQVDYKLDNGKWRSEQPGYDDWVFTQDTGFSDEYGVWVSNYHIYDAYFDEAIPDGILPGGKAFFDSHSMHFRVRYYVSFYHSDSGEDYEYYSPWSAAVSFSNKQEVQDPSSLISHAPVLLSAELKQAYDGRPYLDFRADKAHDDIQLLNNISNQRVFTNVWIKADGGTWTDAGSYMWMKEQFTADAGDYFANTENFDAATYEVKFRYSFDYADYPAAGKNGDIYSPFSNVIAHGMPAYEGASNWAKPELDKAAGYGLITDRIKGDMSGKITREEFAEIAVKLYEKYTGKTATVGTASYSDTTNPEILKAANLGLVAGVGNNKYAPNQLVTREQMATILLRALKVISPGEDFTPDFSALFADDSKVESWARDGVYYCAKAGIVTGVGNNLFNPDGDATREQAVAVCTRAYEYFSK</sequence>
<dbReference type="AlphaFoldDB" id="A0A974BHY1"/>